<dbReference type="EMBL" id="ML996567">
    <property type="protein sequence ID" value="KAF2760846.1"/>
    <property type="molecule type" value="Genomic_DNA"/>
</dbReference>
<protein>
    <submittedName>
        <fullName evidence="1">Uncharacterized protein</fullName>
    </submittedName>
</protein>
<organism evidence="1 2">
    <name type="scientific">Pseudovirgaria hyperparasitica</name>
    <dbReference type="NCBI Taxonomy" id="470096"/>
    <lineage>
        <taxon>Eukaryota</taxon>
        <taxon>Fungi</taxon>
        <taxon>Dikarya</taxon>
        <taxon>Ascomycota</taxon>
        <taxon>Pezizomycotina</taxon>
        <taxon>Dothideomycetes</taxon>
        <taxon>Dothideomycetes incertae sedis</taxon>
        <taxon>Acrospermales</taxon>
        <taxon>Acrospermaceae</taxon>
        <taxon>Pseudovirgaria</taxon>
    </lineage>
</organism>
<name>A0A6A6WFZ3_9PEZI</name>
<evidence type="ECO:0000313" key="2">
    <source>
        <dbReference type="Proteomes" id="UP000799437"/>
    </source>
</evidence>
<reference evidence="1" key="1">
    <citation type="journal article" date="2020" name="Stud. Mycol.">
        <title>101 Dothideomycetes genomes: a test case for predicting lifestyles and emergence of pathogens.</title>
        <authorList>
            <person name="Haridas S."/>
            <person name="Albert R."/>
            <person name="Binder M."/>
            <person name="Bloem J."/>
            <person name="Labutti K."/>
            <person name="Salamov A."/>
            <person name="Andreopoulos B."/>
            <person name="Baker S."/>
            <person name="Barry K."/>
            <person name="Bills G."/>
            <person name="Bluhm B."/>
            <person name="Cannon C."/>
            <person name="Castanera R."/>
            <person name="Culley D."/>
            <person name="Daum C."/>
            <person name="Ezra D."/>
            <person name="Gonzalez J."/>
            <person name="Henrissat B."/>
            <person name="Kuo A."/>
            <person name="Liang C."/>
            <person name="Lipzen A."/>
            <person name="Lutzoni F."/>
            <person name="Magnuson J."/>
            <person name="Mondo S."/>
            <person name="Nolan M."/>
            <person name="Ohm R."/>
            <person name="Pangilinan J."/>
            <person name="Park H.-J."/>
            <person name="Ramirez L."/>
            <person name="Alfaro M."/>
            <person name="Sun H."/>
            <person name="Tritt A."/>
            <person name="Yoshinaga Y."/>
            <person name="Zwiers L.-H."/>
            <person name="Turgeon B."/>
            <person name="Goodwin S."/>
            <person name="Spatafora J."/>
            <person name="Crous P."/>
            <person name="Grigoriev I."/>
        </authorList>
    </citation>
    <scope>NUCLEOTIDE SEQUENCE</scope>
    <source>
        <strain evidence="1">CBS 121739</strain>
    </source>
</reference>
<dbReference type="GeneID" id="54489032"/>
<dbReference type="RefSeq" id="XP_033603297.1">
    <property type="nucleotide sequence ID" value="XM_033747978.1"/>
</dbReference>
<sequence length="394" mass="44772">MSSPPDDLWNQNLPVDPPAYYDKVAYYITQKKSMKLLAEAVKAHSSFNFSVLKHASKQTEKDQAMNIEALQIVMGMTRERLVKRVKRIKLIEEPEAMRQFSPGQQQLKHFIGYSFKAFKTLDLGQRTKLSTALGRFYEIEMVLKEWEKGNQGLEFEKPVKRLLRAMVDAFIVLDILFATVNALWKKEAEAVQKADGENGPVFFWLAGAYMTLRNMDSLDRPDYLKRRYTSLKQRIMRAGAVQANGFVPDLFAYSILFGIDGKGATVLLHQARDQTLEEFARLCEGYSSEDSQMSRVVAPPNCSPSHDAYPDPHAAPASLHMSGALQDNDDRWTGPIFPHSVDEDSSIIRTMESRRIISEDSNIQPAVRTYSSDSPMSTTDLEDLYYLELYGNIL</sequence>
<gene>
    <name evidence="1" type="ORF">EJ05DRAFT_508083</name>
</gene>
<dbReference type="AlphaFoldDB" id="A0A6A6WFZ3"/>
<evidence type="ECO:0000313" key="1">
    <source>
        <dbReference type="EMBL" id="KAF2760846.1"/>
    </source>
</evidence>
<accession>A0A6A6WFZ3</accession>
<keyword evidence="2" id="KW-1185">Reference proteome</keyword>
<proteinExistence type="predicted"/>
<dbReference type="Proteomes" id="UP000799437">
    <property type="component" value="Unassembled WGS sequence"/>
</dbReference>